<evidence type="ECO:0000313" key="3">
    <source>
        <dbReference type="Proteomes" id="UP001185659"/>
    </source>
</evidence>
<keyword evidence="3" id="KW-1185">Reference proteome</keyword>
<dbReference type="InterPro" id="IPR003772">
    <property type="entry name" value="YceD"/>
</dbReference>
<evidence type="ECO:0000313" key="2">
    <source>
        <dbReference type="EMBL" id="MDV6226206.1"/>
    </source>
</evidence>
<protein>
    <submittedName>
        <fullName evidence="2">DUF177 domain-containing protein</fullName>
    </submittedName>
</protein>
<feature type="region of interest" description="Disordered" evidence="1">
    <location>
        <begin position="152"/>
        <end position="183"/>
    </location>
</feature>
<name>A0ABU4AJ94_9HYPH</name>
<evidence type="ECO:0000256" key="1">
    <source>
        <dbReference type="SAM" id="MobiDB-lite"/>
    </source>
</evidence>
<proteinExistence type="predicted"/>
<organism evidence="2 3">
    <name type="scientific">Nitratireductor aquimarinus</name>
    <dbReference type="NCBI Taxonomy" id="889300"/>
    <lineage>
        <taxon>Bacteria</taxon>
        <taxon>Pseudomonadati</taxon>
        <taxon>Pseudomonadota</taxon>
        <taxon>Alphaproteobacteria</taxon>
        <taxon>Hyphomicrobiales</taxon>
        <taxon>Phyllobacteriaceae</taxon>
        <taxon>Nitratireductor</taxon>
    </lineage>
</organism>
<comment type="caution">
    <text evidence="2">The sequence shown here is derived from an EMBL/GenBank/DDBJ whole genome shotgun (WGS) entry which is preliminary data.</text>
</comment>
<accession>A0ABU4AJ94</accession>
<reference evidence="2 3" key="1">
    <citation type="submission" date="2023-10" db="EMBL/GenBank/DDBJ databases">
        <authorList>
            <person name="Venkata Ramana C."/>
            <person name="Sasikala C."/>
            <person name="Dhurka M."/>
        </authorList>
    </citation>
    <scope>NUCLEOTIDE SEQUENCE [LARGE SCALE GENOMIC DNA]</scope>
    <source>
        <strain evidence="2 3">KCTC 32151</strain>
    </source>
</reference>
<dbReference type="Proteomes" id="UP001185659">
    <property type="component" value="Unassembled WGS sequence"/>
</dbReference>
<dbReference type="Pfam" id="PF02620">
    <property type="entry name" value="YceD"/>
    <property type="match status" value="1"/>
</dbReference>
<gene>
    <name evidence="2" type="ORF">R2G56_07905</name>
</gene>
<dbReference type="EMBL" id="JAWLIP010000003">
    <property type="protein sequence ID" value="MDV6226206.1"/>
    <property type="molecule type" value="Genomic_DNA"/>
</dbReference>
<dbReference type="RefSeq" id="WP_317560924.1">
    <property type="nucleotide sequence ID" value="NZ_JAWLIP010000003.1"/>
</dbReference>
<sequence length="183" mass="19786">MSATRKSPVSFEVNVHRLPRKGMPVEINADENQRRALAAEHDLLSAERYVVAMTVRPWKADGVRIIGKVEADITQSCVVTLEPVTTHIEEEVSATLVPEGSRLARNDIDGGEFVLDAEGPDMPEPFQGSIIDVGALAEEFFALGIDPYPRKPGAVIDAPDAGDDAPKEAGPLYEGLRKLGQKS</sequence>